<sequence length="117" mass="12581">MTIPQIDGLKVEVLAEGSGTRETARGDTINVHYSGTLENGSEFDSSYKRKVPLGFMVGAGEVIKGWDEGLLGMKIGEKRKLTIQPELGYGARGAGGVIPPNAVLIFETELMSIEEKK</sequence>
<dbReference type="EMBL" id="MU863643">
    <property type="protein sequence ID" value="KAK4100127.1"/>
    <property type="molecule type" value="Genomic_DNA"/>
</dbReference>
<keyword evidence="5 6" id="KW-0413">Isomerase</keyword>
<comment type="function">
    <text evidence="2">PPIases accelerate the folding of proteins. It catalyzes the cis-trans isomerization of proline imidic peptide bonds in oligopeptides.</text>
</comment>
<comment type="caution">
    <text evidence="8">The sequence shown here is derived from an EMBL/GenBank/DDBJ whole genome shotgun (WGS) entry which is preliminary data.</text>
</comment>
<keyword evidence="9" id="KW-1185">Reference proteome</keyword>
<dbReference type="PANTHER" id="PTHR45779:SF7">
    <property type="entry name" value="PEPTIDYLPROLYL ISOMERASE"/>
    <property type="match status" value="1"/>
</dbReference>
<dbReference type="InterPro" id="IPR044609">
    <property type="entry name" value="FKBP2/11"/>
</dbReference>
<evidence type="ECO:0000256" key="6">
    <source>
        <dbReference type="PROSITE-ProRule" id="PRU00277"/>
    </source>
</evidence>
<evidence type="ECO:0000256" key="3">
    <source>
        <dbReference type="ARBA" id="ARBA00013194"/>
    </source>
</evidence>
<reference evidence="8" key="1">
    <citation type="journal article" date="2023" name="Mol. Phylogenet. Evol.">
        <title>Genome-scale phylogeny and comparative genomics of the fungal order Sordariales.</title>
        <authorList>
            <person name="Hensen N."/>
            <person name="Bonometti L."/>
            <person name="Westerberg I."/>
            <person name="Brannstrom I.O."/>
            <person name="Guillou S."/>
            <person name="Cros-Aarteil S."/>
            <person name="Calhoun S."/>
            <person name="Haridas S."/>
            <person name="Kuo A."/>
            <person name="Mondo S."/>
            <person name="Pangilinan J."/>
            <person name="Riley R."/>
            <person name="LaButti K."/>
            <person name="Andreopoulos B."/>
            <person name="Lipzen A."/>
            <person name="Chen C."/>
            <person name="Yan M."/>
            <person name="Daum C."/>
            <person name="Ng V."/>
            <person name="Clum A."/>
            <person name="Steindorff A."/>
            <person name="Ohm R.A."/>
            <person name="Martin F."/>
            <person name="Silar P."/>
            <person name="Natvig D.O."/>
            <person name="Lalanne C."/>
            <person name="Gautier V."/>
            <person name="Ament-Velasquez S.L."/>
            <person name="Kruys A."/>
            <person name="Hutchinson M.I."/>
            <person name="Powell A.J."/>
            <person name="Barry K."/>
            <person name="Miller A.N."/>
            <person name="Grigoriev I.V."/>
            <person name="Debuchy R."/>
            <person name="Gladieux P."/>
            <person name="Hiltunen Thoren M."/>
            <person name="Johannesson H."/>
        </authorList>
    </citation>
    <scope>NUCLEOTIDE SEQUENCE</scope>
    <source>
        <strain evidence="8">CBS 757.83</strain>
    </source>
</reference>
<dbReference type="InterPro" id="IPR001179">
    <property type="entry name" value="PPIase_FKBP_dom"/>
</dbReference>
<dbReference type="PROSITE" id="PS50059">
    <property type="entry name" value="FKBP_PPIASE"/>
    <property type="match status" value="1"/>
</dbReference>
<evidence type="ECO:0000256" key="5">
    <source>
        <dbReference type="ARBA" id="ARBA00023235"/>
    </source>
</evidence>
<organism evidence="8 9">
    <name type="scientific">Parathielavia hyrcaniae</name>
    <dbReference type="NCBI Taxonomy" id="113614"/>
    <lineage>
        <taxon>Eukaryota</taxon>
        <taxon>Fungi</taxon>
        <taxon>Dikarya</taxon>
        <taxon>Ascomycota</taxon>
        <taxon>Pezizomycotina</taxon>
        <taxon>Sordariomycetes</taxon>
        <taxon>Sordariomycetidae</taxon>
        <taxon>Sordariales</taxon>
        <taxon>Chaetomiaceae</taxon>
        <taxon>Parathielavia</taxon>
    </lineage>
</organism>
<evidence type="ECO:0000313" key="9">
    <source>
        <dbReference type="Proteomes" id="UP001305647"/>
    </source>
</evidence>
<dbReference type="InterPro" id="IPR046357">
    <property type="entry name" value="PPIase_dom_sf"/>
</dbReference>
<evidence type="ECO:0000259" key="7">
    <source>
        <dbReference type="PROSITE" id="PS50059"/>
    </source>
</evidence>
<reference evidence="8" key="2">
    <citation type="submission" date="2023-05" db="EMBL/GenBank/DDBJ databases">
        <authorList>
            <consortium name="Lawrence Berkeley National Laboratory"/>
            <person name="Steindorff A."/>
            <person name="Hensen N."/>
            <person name="Bonometti L."/>
            <person name="Westerberg I."/>
            <person name="Brannstrom I.O."/>
            <person name="Guillou S."/>
            <person name="Cros-Aarteil S."/>
            <person name="Calhoun S."/>
            <person name="Haridas S."/>
            <person name="Kuo A."/>
            <person name="Mondo S."/>
            <person name="Pangilinan J."/>
            <person name="Riley R."/>
            <person name="Labutti K."/>
            <person name="Andreopoulos B."/>
            <person name="Lipzen A."/>
            <person name="Chen C."/>
            <person name="Yanf M."/>
            <person name="Daum C."/>
            <person name="Ng V."/>
            <person name="Clum A."/>
            <person name="Ohm R."/>
            <person name="Martin F."/>
            <person name="Silar P."/>
            <person name="Natvig D."/>
            <person name="Lalanne C."/>
            <person name="Gautier V."/>
            <person name="Ament-Velasquez S.L."/>
            <person name="Kruys A."/>
            <person name="Hutchinson M.I."/>
            <person name="Powell A.J."/>
            <person name="Barry K."/>
            <person name="Miller A.N."/>
            <person name="Grigoriev I.V."/>
            <person name="Debuchy R."/>
            <person name="Gladieux P."/>
            <person name="Thoren M.H."/>
            <person name="Johannesson H."/>
        </authorList>
    </citation>
    <scope>NUCLEOTIDE SEQUENCE</scope>
    <source>
        <strain evidence="8">CBS 757.83</strain>
    </source>
</reference>
<feature type="domain" description="PPIase FKBP-type" evidence="7">
    <location>
        <begin position="26"/>
        <end position="114"/>
    </location>
</feature>
<keyword evidence="4 6" id="KW-0697">Rotamase</keyword>
<evidence type="ECO:0000256" key="2">
    <source>
        <dbReference type="ARBA" id="ARBA00002388"/>
    </source>
</evidence>
<proteinExistence type="predicted"/>
<dbReference type="GO" id="GO:0003755">
    <property type="term" value="F:peptidyl-prolyl cis-trans isomerase activity"/>
    <property type="evidence" value="ECO:0007669"/>
    <property type="project" value="UniProtKB-KW"/>
</dbReference>
<evidence type="ECO:0000313" key="8">
    <source>
        <dbReference type="EMBL" id="KAK4100127.1"/>
    </source>
</evidence>
<evidence type="ECO:0000256" key="1">
    <source>
        <dbReference type="ARBA" id="ARBA00000971"/>
    </source>
</evidence>
<evidence type="ECO:0000256" key="4">
    <source>
        <dbReference type="ARBA" id="ARBA00023110"/>
    </source>
</evidence>
<dbReference type="FunFam" id="3.10.50.40:FF:000006">
    <property type="entry name" value="Peptidyl-prolyl cis-trans isomerase"/>
    <property type="match status" value="1"/>
</dbReference>
<dbReference type="SUPFAM" id="SSF54534">
    <property type="entry name" value="FKBP-like"/>
    <property type="match status" value="1"/>
</dbReference>
<dbReference type="GO" id="GO:0005783">
    <property type="term" value="C:endoplasmic reticulum"/>
    <property type="evidence" value="ECO:0007669"/>
    <property type="project" value="TreeGrafter"/>
</dbReference>
<dbReference type="AlphaFoldDB" id="A0AAN6PY58"/>
<dbReference type="Gene3D" id="3.10.50.40">
    <property type="match status" value="1"/>
</dbReference>
<dbReference type="Pfam" id="PF00254">
    <property type="entry name" value="FKBP_C"/>
    <property type="match status" value="1"/>
</dbReference>
<dbReference type="Proteomes" id="UP001305647">
    <property type="component" value="Unassembled WGS sequence"/>
</dbReference>
<dbReference type="EC" id="5.2.1.8" evidence="3 6"/>
<protein>
    <recommendedName>
        <fullName evidence="3 6">peptidylprolyl isomerase</fullName>
        <ecNumber evidence="3 6">5.2.1.8</ecNumber>
    </recommendedName>
</protein>
<name>A0AAN6PY58_9PEZI</name>
<accession>A0AAN6PY58</accession>
<gene>
    <name evidence="8" type="ORF">N658DRAFT_524933</name>
</gene>
<comment type="catalytic activity">
    <reaction evidence="1 6">
        <text>[protein]-peptidylproline (omega=180) = [protein]-peptidylproline (omega=0)</text>
        <dbReference type="Rhea" id="RHEA:16237"/>
        <dbReference type="Rhea" id="RHEA-COMP:10747"/>
        <dbReference type="Rhea" id="RHEA-COMP:10748"/>
        <dbReference type="ChEBI" id="CHEBI:83833"/>
        <dbReference type="ChEBI" id="CHEBI:83834"/>
        <dbReference type="EC" id="5.2.1.8"/>
    </reaction>
</comment>
<dbReference type="PANTHER" id="PTHR45779">
    <property type="entry name" value="PEPTIDYLPROLYL ISOMERASE"/>
    <property type="match status" value="1"/>
</dbReference>